<evidence type="ECO:0000313" key="2">
    <source>
        <dbReference type="EMBL" id="OOM61984.1"/>
    </source>
</evidence>
<evidence type="ECO:0000256" key="1">
    <source>
        <dbReference type="SAM" id="Phobius"/>
    </source>
</evidence>
<dbReference type="Proteomes" id="UP000190973">
    <property type="component" value="Unassembled WGS sequence"/>
</dbReference>
<dbReference type="EMBL" id="LZZI01000027">
    <property type="protein sequence ID" value="OOM61984.1"/>
    <property type="molecule type" value="Genomic_DNA"/>
</dbReference>
<keyword evidence="1" id="KW-1133">Transmembrane helix</keyword>
<dbReference type="PANTHER" id="PTHR37305:SF1">
    <property type="entry name" value="MEMBRANE PROTEIN"/>
    <property type="match status" value="1"/>
</dbReference>
<accession>A0A1S8S9E5</accession>
<dbReference type="GO" id="GO:0005886">
    <property type="term" value="C:plasma membrane"/>
    <property type="evidence" value="ECO:0007669"/>
    <property type="project" value="UniProtKB-SubCell"/>
</dbReference>
<dbReference type="RefSeq" id="WP_077838575.1">
    <property type="nucleotide sequence ID" value="NZ_JABTAE010000001.1"/>
</dbReference>
<feature type="transmembrane region" description="Helical" evidence="1">
    <location>
        <begin position="284"/>
        <end position="308"/>
    </location>
</feature>
<evidence type="ECO:0000313" key="3">
    <source>
        <dbReference type="Proteomes" id="UP000190973"/>
    </source>
</evidence>
<feature type="transmembrane region" description="Helical" evidence="1">
    <location>
        <begin position="242"/>
        <end position="264"/>
    </location>
</feature>
<dbReference type="PANTHER" id="PTHR37305">
    <property type="entry name" value="INTEGRAL MEMBRANE PROTEIN-RELATED"/>
    <property type="match status" value="1"/>
</dbReference>
<dbReference type="Pfam" id="PF12679">
    <property type="entry name" value="ABC2_membrane_2"/>
    <property type="match status" value="1"/>
</dbReference>
<feature type="transmembrane region" description="Helical" evidence="1">
    <location>
        <begin position="209"/>
        <end position="230"/>
    </location>
</feature>
<keyword evidence="1" id="KW-0472">Membrane</keyword>
<organism evidence="2 3">
    <name type="scientific">Clostridium beijerinckii</name>
    <name type="common">Clostridium MP</name>
    <dbReference type="NCBI Taxonomy" id="1520"/>
    <lineage>
        <taxon>Bacteria</taxon>
        <taxon>Bacillati</taxon>
        <taxon>Bacillota</taxon>
        <taxon>Clostridia</taxon>
        <taxon>Eubacteriales</taxon>
        <taxon>Clostridiaceae</taxon>
        <taxon>Clostridium</taxon>
    </lineage>
</organism>
<feature type="transmembrane region" description="Helical" evidence="1">
    <location>
        <begin position="103"/>
        <end position="123"/>
    </location>
</feature>
<dbReference type="AlphaFoldDB" id="A0A1S8S9E5"/>
<feature type="transmembrane region" description="Helical" evidence="1">
    <location>
        <begin position="20"/>
        <end position="36"/>
    </location>
</feature>
<protein>
    <submittedName>
        <fullName evidence="2">ABC-2 family transporter protein</fullName>
    </submittedName>
</protein>
<dbReference type="GO" id="GO:0140359">
    <property type="term" value="F:ABC-type transporter activity"/>
    <property type="evidence" value="ECO:0007669"/>
    <property type="project" value="InterPro"/>
</dbReference>
<feature type="transmembrane region" description="Helical" evidence="1">
    <location>
        <begin position="144"/>
        <end position="170"/>
    </location>
</feature>
<proteinExistence type="predicted"/>
<gene>
    <name evidence="2" type="ORF">CLBCK_19450</name>
</gene>
<sequence>MLGLVKNEIDKIFSRKLTKILLAFIIIFSIGAAFFQKTQTTEINDWKSYETQVIADNKNRIELTNLSPQLKADVENKINISKYRLDNNIQPQKLNPWSASLNITGLIEMIIIIVIILAAEIVSREFTDGTIKLLLIRPHNRIKILFSKYFSIIFFSVVVLLLILISQIAANGFLYGFSNLFSSINTEDIFIDGNGTIQLLSVVMQLFKLYGLSLFSIMSYATFAFCISTLVKNSALAVGASLVFMIVGNSMIEAASTIPMLKYLPFANSDFSLHIYHLMPRPEMSITFSVVVLLIYMIILNVISCVSFSKRDIIL</sequence>
<reference evidence="2 3" key="1">
    <citation type="submission" date="2016-05" db="EMBL/GenBank/DDBJ databases">
        <title>Microbial solvent formation.</title>
        <authorList>
            <person name="Poehlein A."/>
            <person name="Montoya Solano J.D."/>
            <person name="Flitsch S."/>
            <person name="Krabben P."/>
            <person name="Duerre P."/>
            <person name="Daniel R."/>
        </authorList>
    </citation>
    <scope>NUCLEOTIDE SEQUENCE [LARGE SCALE GENOMIC DNA]</scope>
    <source>
        <strain evidence="2 3">DSM 53</strain>
    </source>
</reference>
<keyword evidence="1" id="KW-0812">Transmembrane</keyword>
<name>A0A1S8S9E5_CLOBE</name>
<comment type="caution">
    <text evidence="2">The sequence shown here is derived from an EMBL/GenBank/DDBJ whole genome shotgun (WGS) entry which is preliminary data.</text>
</comment>